<evidence type="ECO:0000313" key="2">
    <source>
        <dbReference type="EMBL" id="AUR95272.1"/>
    </source>
</evidence>
<keyword evidence="3" id="KW-1185">Reference proteome</keyword>
<protein>
    <submittedName>
        <fullName evidence="2">Coil containing protein</fullName>
    </submittedName>
</protein>
<evidence type="ECO:0000313" key="3">
    <source>
        <dbReference type="Proteomes" id="UP000269294"/>
    </source>
</evidence>
<proteinExistence type="predicted"/>
<feature type="compositionally biased region" description="Polar residues" evidence="1">
    <location>
        <begin position="184"/>
        <end position="201"/>
    </location>
</feature>
<evidence type="ECO:0000256" key="1">
    <source>
        <dbReference type="SAM" id="MobiDB-lite"/>
    </source>
</evidence>
<organism evidence="2 3">
    <name type="scientific">Vibrio phage 1.204.O._10N.222.46.F12</name>
    <dbReference type="NCBI Taxonomy" id="1881263"/>
    <lineage>
        <taxon>Viruses</taxon>
        <taxon>Duplodnaviria</taxon>
        <taxon>Heunggongvirae</taxon>
        <taxon>Uroviricota</taxon>
        <taxon>Caudoviricetes</taxon>
        <taxon>Autographivirales</taxon>
        <taxon>Cyclitvirus</taxon>
        <taxon>Cyclitvirus cyclit</taxon>
    </lineage>
</organism>
<gene>
    <name evidence="2" type="ORF">NVP1204O_52</name>
</gene>
<feature type="region of interest" description="Disordered" evidence="1">
    <location>
        <begin position="177"/>
        <end position="209"/>
    </location>
</feature>
<dbReference type="EMBL" id="MG592574">
    <property type="protein sequence ID" value="AUR95272.1"/>
    <property type="molecule type" value="Genomic_DNA"/>
</dbReference>
<dbReference type="Proteomes" id="UP000269294">
    <property type="component" value="Segment"/>
</dbReference>
<sequence length="209" mass="22917">MTTKTKLTAKSSADAVNALIVKAGNSTKVMRDDIQNAACGVLIHAEKFGDYTLANSLITTVTEGTNIKSLVVWFEEFGGLIVDESNSELGFTSWKGADHIRDNFQKAKAKGWWTCKPMTPFKGYDLMSELEKLVKMAAKKAAESRKYENEGEIEKLDAMSIDAELLNKLSELTKTHGGKVELVQSDNPKNVKQEASTAPKKTTQEPKAA</sequence>
<name>A0A2I7RNQ1_9CAUD</name>
<reference evidence="2 3" key="1">
    <citation type="submission" date="2017-11" db="EMBL/GenBank/DDBJ databases">
        <title>A major lineage of nontailed dsDNA viruses as unrecognized killers of marine bacteria.</title>
        <authorList>
            <person name="Kauffman K.M."/>
            <person name="Hussain F.A."/>
            <person name="Yang J."/>
            <person name="Arevalo P."/>
            <person name="Brown J.M."/>
            <person name="Chang W.K."/>
            <person name="VanInsberghe D."/>
            <person name="Elsherbini J."/>
            <person name="Cutler M.B."/>
            <person name="Kelly L."/>
            <person name="Polz M.F."/>
        </authorList>
    </citation>
    <scope>NUCLEOTIDE SEQUENCE [LARGE SCALE GENOMIC DNA]</scope>
</reference>
<accession>A0A2I7RNQ1</accession>